<dbReference type="SUPFAM" id="SSF48452">
    <property type="entry name" value="TPR-like"/>
    <property type="match status" value="1"/>
</dbReference>
<proteinExistence type="predicted"/>
<evidence type="ECO:0000313" key="1">
    <source>
        <dbReference type="EMBL" id="KKM88108.1"/>
    </source>
</evidence>
<gene>
    <name evidence="1" type="ORF">LCGC14_1262060</name>
</gene>
<dbReference type="InterPro" id="IPR011990">
    <property type="entry name" value="TPR-like_helical_dom_sf"/>
</dbReference>
<accession>A0A0F9L2U6</accession>
<dbReference type="AlphaFoldDB" id="A0A0F9L2U6"/>
<comment type="caution">
    <text evidence="1">The sequence shown here is derived from an EMBL/GenBank/DDBJ whole genome shotgun (WGS) entry which is preliminary data.</text>
</comment>
<sequence>MIEIFKFEKVCKRYVNFSIDEEVEELIRLAHIFQMKRQYEEHENVLLKAVNLNKNDNYAQYFYGSLLLRKNKKEEGWKFLNKVVNSDISDYFILAQLSAMLFHRGNIELSEKIIHKSIILKERGIIRKILDVNSEFNPKIFEISCNG</sequence>
<name>A0A0F9L2U6_9ZZZZ</name>
<dbReference type="Gene3D" id="1.25.40.10">
    <property type="entry name" value="Tetratricopeptide repeat domain"/>
    <property type="match status" value="1"/>
</dbReference>
<organism evidence="1">
    <name type="scientific">marine sediment metagenome</name>
    <dbReference type="NCBI Taxonomy" id="412755"/>
    <lineage>
        <taxon>unclassified sequences</taxon>
        <taxon>metagenomes</taxon>
        <taxon>ecological metagenomes</taxon>
    </lineage>
</organism>
<dbReference type="EMBL" id="LAZR01007007">
    <property type="protein sequence ID" value="KKM88108.1"/>
    <property type="molecule type" value="Genomic_DNA"/>
</dbReference>
<protein>
    <submittedName>
        <fullName evidence="1">Uncharacterized protein</fullName>
    </submittedName>
</protein>
<reference evidence="1" key="1">
    <citation type="journal article" date="2015" name="Nature">
        <title>Complex archaea that bridge the gap between prokaryotes and eukaryotes.</title>
        <authorList>
            <person name="Spang A."/>
            <person name="Saw J.H."/>
            <person name="Jorgensen S.L."/>
            <person name="Zaremba-Niedzwiedzka K."/>
            <person name="Martijn J."/>
            <person name="Lind A.E."/>
            <person name="van Eijk R."/>
            <person name="Schleper C."/>
            <person name="Guy L."/>
            <person name="Ettema T.J."/>
        </authorList>
    </citation>
    <scope>NUCLEOTIDE SEQUENCE</scope>
</reference>